<dbReference type="OrthoDB" id="3186525at2"/>
<proteinExistence type="predicted"/>
<name>A0A4V1G4Y4_9FIRM</name>
<keyword evidence="1" id="KW-0175">Coiled coil</keyword>
<protein>
    <submittedName>
        <fullName evidence="3">LytTR family transcriptional regulator</fullName>
    </submittedName>
</protein>
<dbReference type="AlphaFoldDB" id="A0A4V1G4Y4"/>
<dbReference type="KEGG" id="ruj:E5Z56_02760"/>
<organism evidence="3 4">
    <name type="scientific">Ruminococcus bovis</name>
    <dbReference type="NCBI Taxonomy" id="2564099"/>
    <lineage>
        <taxon>Bacteria</taxon>
        <taxon>Bacillati</taxon>
        <taxon>Bacillota</taxon>
        <taxon>Clostridia</taxon>
        <taxon>Eubacteriales</taxon>
        <taxon>Oscillospiraceae</taxon>
        <taxon>Ruminococcus</taxon>
    </lineage>
</organism>
<dbReference type="GO" id="GO:0003677">
    <property type="term" value="F:DNA binding"/>
    <property type="evidence" value="ECO:0007669"/>
    <property type="project" value="InterPro"/>
</dbReference>
<dbReference type="SMART" id="SM00850">
    <property type="entry name" value="LytTR"/>
    <property type="match status" value="1"/>
</dbReference>
<feature type="domain" description="HTH LytTR-type" evidence="2">
    <location>
        <begin position="41"/>
        <end position="145"/>
    </location>
</feature>
<evidence type="ECO:0000313" key="3">
    <source>
        <dbReference type="EMBL" id="QCT06333.1"/>
    </source>
</evidence>
<dbReference type="Proteomes" id="UP000301475">
    <property type="component" value="Chromosome"/>
</dbReference>
<feature type="coiled-coil region" evidence="1">
    <location>
        <begin position="20"/>
        <end position="47"/>
    </location>
</feature>
<keyword evidence="4" id="KW-1185">Reference proteome</keyword>
<reference evidence="3 4" key="1">
    <citation type="submission" date="2019-04" db="EMBL/GenBank/DDBJ databases">
        <authorList>
            <person name="Embree M."/>
            <person name="Gaffney J.R."/>
        </authorList>
    </citation>
    <scope>NUCLEOTIDE SEQUENCE [LARGE SCALE GENOMIC DNA]</scope>
    <source>
        <strain evidence="3 4">JE7A12</strain>
    </source>
</reference>
<dbReference type="InterPro" id="IPR007492">
    <property type="entry name" value="LytTR_DNA-bd_dom"/>
</dbReference>
<sequence>MKLSIFKNPKFSEPEVILNYSEETEEVNKLIETLNSLNNTIQCFKNNSNFNIKLNDIYYFESVDERSYVYTKDNVYECKEKLYTIEETFKNTSIVRVSKSCILNITKLKSVRPFINGKFEATMLSDEKIIINRHYVSAFKKKFNI</sequence>
<dbReference type="RefSeq" id="WP_138156417.1">
    <property type="nucleotide sequence ID" value="NZ_CP039381.1"/>
</dbReference>
<dbReference type="PROSITE" id="PS50930">
    <property type="entry name" value="HTH_LYTTR"/>
    <property type="match status" value="1"/>
</dbReference>
<dbReference type="PANTHER" id="PTHR37299:SF4">
    <property type="entry name" value="TRANSCRIPTIONAL REGULATOR"/>
    <property type="match status" value="1"/>
</dbReference>
<gene>
    <name evidence="3" type="ORF">E5Z56_02760</name>
</gene>
<dbReference type="PANTHER" id="PTHR37299">
    <property type="entry name" value="TRANSCRIPTIONAL REGULATOR-RELATED"/>
    <property type="match status" value="1"/>
</dbReference>
<dbReference type="InterPro" id="IPR046947">
    <property type="entry name" value="LytR-like"/>
</dbReference>
<dbReference type="Pfam" id="PF04397">
    <property type="entry name" value="LytTR"/>
    <property type="match status" value="1"/>
</dbReference>
<dbReference type="EMBL" id="CP039381">
    <property type="protein sequence ID" value="QCT06333.1"/>
    <property type="molecule type" value="Genomic_DNA"/>
</dbReference>
<evidence type="ECO:0000256" key="1">
    <source>
        <dbReference type="SAM" id="Coils"/>
    </source>
</evidence>
<accession>A0A4V1G4Y4</accession>
<dbReference type="GO" id="GO:0000156">
    <property type="term" value="F:phosphorelay response regulator activity"/>
    <property type="evidence" value="ECO:0007669"/>
    <property type="project" value="InterPro"/>
</dbReference>
<dbReference type="Gene3D" id="2.40.50.1020">
    <property type="entry name" value="LytTr DNA-binding domain"/>
    <property type="match status" value="1"/>
</dbReference>
<evidence type="ECO:0000259" key="2">
    <source>
        <dbReference type="PROSITE" id="PS50930"/>
    </source>
</evidence>
<evidence type="ECO:0000313" key="4">
    <source>
        <dbReference type="Proteomes" id="UP000301475"/>
    </source>
</evidence>